<comment type="caution">
    <text evidence="3">The sequence shown here is derived from an EMBL/GenBank/DDBJ whole genome shotgun (WGS) entry which is preliminary data.</text>
</comment>
<protein>
    <submittedName>
        <fullName evidence="3">Lipoprotein</fullName>
    </submittedName>
</protein>
<feature type="chain" id="PRO_5045314752" evidence="1">
    <location>
        <begin position="21"/>
        <end position="196"/>
    </location>
</feature>
<dbReference type="Proteomes" id="UP000600214">
    <property type="component" value="Unassembled WGS sequence"/>
</dbReference>
<accession>A0ABQ1YIA1</accession>
<gene>
    <name evidence="3" type="ORF">GCM10007423_10620</name>
</gene>
<keyword evidence="1" id="KW-0732">Signal</keyword>
<keyword evidence="4" id="KW-1185">Reference proteome</keyword>
<dbReference type="Pfam" id="PF13590">
    <property type="entry name" value="DUF4136"/>
    <property type="match status" value="1"/>
</dbReference>
<name>A0ABQ1YIA1_9BACT</name>
<organism evidence="3 4">
    <name type="scientific">Dyadobacter endophyticus</name>
    <dbReference type="NCBI Taxonomy" id="1749036"/>
    <lineage>
        <taxon>Bacteria</taxon>
        <taxon>Pseudomonadati</taxon>
        <taxon>Bacteroidota</taxon>
        <taxon>Cytophagia</taxon>
        <taxon>Cytophagales</taxon>
        <taxon>Spirosomataceae</taxon>
        <taxon>Dyadobacter</taxon>
    </lineage>
</organism>
<dbReference type="Gene3D" id="3.30.160.670">
    <property type="match status" value="1"/>
</dbReference>
<evidence type="ECO:0000313" key="4">
    <source>
        <dbReference type="Proteomes" id="UP000600214"/>
    </source>
</evidence>
<feature type="domain" description="DUF4136" evidence="2">
    <location>
        <begin position="22"/>
        <end position="193"/>
    </location>
</feature>
<sequence>MKTSINALMFAALLSLAGCASVKVDQVDSAHLAAYKKYAWVKPDVKTSQLPSLSGSITEENIRTAVKTEFARKGIIEDDQNPDLLLMYHIYTSEKTENVPNAPVYPYYGFGFGPRAYYFHGQLIPIAYSGYYNPWNTGYHQEHYTDGTLIIDVIDAKNNELLWRGSMENPVNDAAGLSKQFSKEAREILGKYPDAK</sequence>
<evidence type="ECO:0000256" key="1">
    <source>
        <dbReference type="SAM" id="SignalP"/>
    </source>
</evidence>
<dbReference type="RefSeq" id="WP_188929391.1">
    <property type="nucleotide sequence ID" value="NZ_BMIA01000001.1"/>
</dbReference>
<reference evidence="4" key="1">
    <citation type="journal article" date="2019" name="Int. J. Syst. Evol. Microbiol.">
        <title>The Global Catalogue of Microorganisms (GCM) 10K type strain sequencing project: providing services to taxonomists for standard genome sequencing and annotation.</title>
        <authorList>
            <consortium name="The Broad Institute Genomics Platform"/>
            <consortium name="The Broad Institute Genome Sequencing Center for Infectious Disease"/>
            <person name="Wu L."/>
            <person name="Ma J."/>
        </authorList>
    </citation>
    <scope>NUCLEOTIDE SEQUENCE [LARGE SCALE GENOMIC DNA]</scope>
    <source>
        <strain evidence="4">CGMCC 1.15288</strain>
    </source>
</reference>
<evidence type="ECO:0000259" key="2">
    <source>
        <dbReference type="Pfam" id="PF13590"/>
    </source>
</evidence>
<feature type="signal peptide" evidence="1">
    <location>
        <begin position="1"/>
        <end position="20"/>
    </location>
</feature>
<dbReference type="PROSITE" id="PS51257">
    <property type="entry name" value="PROKAR_LIPOPROTEIN"/>
    <property type="match status" value="1"/>
</dbReference>
<evidence type="ECO:0000313" key="3">
    <source>
        <dbReference type="EMBL" id="GGH25971.1"/>
    </source>
</evidence>
<proteinExistence type="predicted"/>
<keyword evidence="3" id="KW-0449">Lipoprotein</keyword>
<dbReference type="InterPro" id="IPR025411">
    <property type="entry name" value="DUF4136"/>
</dbReference>
<dbReference type="EMBL" id="BMIA01000001">
    <property type="protein sequence ID" value="GGH25971.1"/>
    <property type="molecule type" value="Genomic_DNA"/>
</dbReference>